<evidence type="ECO:0000256" key="6">
    <source>
        <dbReference type="ARBA" id="ARBA00023136"/>
    </source>
</evidence>
<feature type="compositionally biased region" description="Basic and acidic residues" evidence="8">
    <location>
        <begin position="441"/>
        <end position="451"/>
    </location>
</feature>
<comment type="subcellular location">
    <subcellularLocation>
        <location evidence="1">Membrane</location>
        <topology evidence="1">Multi-pass membrane protein</topology>
    </subcellularLocation>
</comment>
<evidence type="ECO:0000256" key="8">
    <source>
        <dbReference type="SAM" id="MobiDB-lite"/>
    </source>
</evidence>
<dbReference type="AlphaFoldDB" id="A0AAV5GJR6"/>
<feature type="transmembrane region" description="Helical" evidence="9">
    <location>
        <begin position="232"/>
        <end position="253"/>
    </location>
</feature>
<keyword evidence="3" id="KW-0813">Transport</keyword>
<dbReference type="GO" id="GO:0005886">
    <property type="term" value="C:plasma membrane"/>
    <property type="evidence" value="ECO:0007669"/>
    <property type="project" value="TreeGrafter"/>
</dbReference>
<evidence type="ECO:0000256" key="2">
    <source>
        <dbReference type="ARBA" id="ARBA00005887"/>
    </source>
</evidence>
<feature type="transmembrane region" description="Helical" evidence="9">
    <location>
        <begin position="59"/>
        <end position="79"/>
    </location>
</feature>
<feature type="transmembrane region" description="Helical" evidence="9">
    <location>
        <begin position="29"/>
        <end position="52"/>
    </location>
</feature>
<gene>
    <name evidence="11" type="ORF">Rhopal_003148-T1</name>
</gene>
<keyword evidence="5 9" id="KW-1133">Transmembrane helix</keyword>
<dbReference type="InterPro" id="IPR029020">
    <property type="entry name" value="Ammonium/urea_transptr"/>
</dbReference>
<keyword evidence="4 9" id="KW-0812">Transmembrane</keyword>
<feature type="domain" description="Ammonium transporter AmtB-like" evidence="10">
    <location>
        <begin position="29"/>
        <end position="414"/>
    </location>
</feature>
<feature type="transmembrane region" description="Helical" evidence="9">
    <location>
        <begin position="117"/>
        <end position="136"/>
    </location>
</feature>
<protein>
    <recommendedName>
        <fullName evidence="10">Ammonium transporter AmtB-like domain-containing protein</fullName>
    </recommendedName>
</protein>
<feature type="transmembrane region" description="Helical" evidence="9">
    <location>
        <begin position="206"/>
        <end position="226"/>
    </location>
</feature>
<keyword evidence="7" id="KW-0924">Ammonia transport</keyword>
<comment type="caution">
    <text evidence="11">The sequence shown here is derived from an EMBL/GenBank/DDBJ whole genome shotgun (WGS) entry which is preliminary data.</text>
</comment>
<evidence type="ECO:0000259" key="10">
    <source>
        <dbReference type="Pfam" id="PF00909"/>
    </source>
</evidence>
<reference evidence="11 12" key="1">
    <citation type="submission" date="2021-12" db="EMBL/GenBank/DDBJ databases">
        <title>High titer production of polyol ester of fatty acids by Rhodotorula paludigena BS15 towards product separation-free biomass refinery.</title>
        <authorList>
            <person name="Mano J."/>
            <person name="Ono H."/>
            <person name="Tanaka T."/>
            <person name="Naito K."/>
            <person name="Sushida H."/>
            <person name="Ike M."/>
            <person name="Tokuyasu K."/>
            <person name="Kitaoka M."/>
        </authorList>
    </citation>
    <scope>NUCLEOTIDE SEQUENCE [LARGE SCALE GENOMIC DNA]</scope>
    <source>
        <strain evidence="11 12">BS15</strain>
    </source>
</reference>
<evidence type="ECO:0000256" key="4">
    <source>
        <dbReference type="ARBA" id="ARBA00022692"/>
    </source>
</evidence>
<evidence type="ECO:0000313" key="11">
    <source>
        <dbReference type="EMBL" id="GJN90149.1"/>
    </source>
</evidence>
<evidence type="ECO:0000256" key="5">
    <source>
        <dbReference type="ARBA" id="ARBA00022989"/>
    </source>
</evidence>
<proteinExistence type="inferred from homology"/>
<keyword evidence="12" id="KW-1185">Reference proteome</keyword>
<feature type="transmembrane region" description="Helical" evidence="9">
    <location>
        <begin position="148"/>
        <end position="170"/>
    </location>
</feature>
<name>A0AAV5GJR6_9BASI</name>
<feature type="region of interest" description="Disordered" evidence="8">
    <location>
        <begin position="434"/>
        <end position="471"/>
    </location>
</feature>
<dbReference type="Pfam" id="PF00909">
    <property type="entry name" value="Ammonium_transp"/>
    <property type="match status" value="1"/>
</dbReference>
<dbReference type="Proteomes" id="UP001342314">
    <property type="component" value="Unassembled WGS sequence"/>
</dbReference>
<feature type="transmembrane region" description="Helical" evidence="9">
    <location>
        <begin position="320"/>
        <end position="339"/>
    </location>
</feature>
<evidence type="ECO:0000313" key="12">
    <source>
        <dbReference type="Proteomes" id="UP001342314"/>
    </source>
</evidence>
<keyword evidence="6 9" id="KW-0472">Membrane</keyword>
<dbReference type="InterPro" id="IPR001905">
    <property type="entry name" value="Ammonium_transpt"/>
</dbReference>
<evidence type="ECO:0000256" key="3">
    <source>
        <dbReference type="ARBA" id="ARBA00022448"/>
    </source>
</evidence>
<comment type="similarity">
    <text evidence="2">Belongs to the ammonia transporter channel (TC 1.A.11.2) family.</text>
</comment>
<dbReference type="GO" id="GO:0008519">
    <property type="term" value="F:ammonium channel activity"/>
    <property type="evidence" value="ECO:0007669"/>
    <property type="project" value="InterPro"/>
</dbReference>
<evidence type="ECO:0000256" key="1">
    <source>
        <dbReference type="ARBA" id="ARBA00004141"/>
    </source>
</evidence>
<evidence type="ECO:0000256" key="7">
    <source>
        <dbReference type="ARBA" id="ARBA00023177"/>
    </source>
</evidence>
<accession>A0AAV5GJR6</accession>
<dbReference type="PANTHER" id="PTHR43029">
    <property type="entry name" value="AMMONIUM TRANSPORTER MEP2"/>
    <property type="match status" value="1"/>
</dbReference>
<organism evidence="11 12">
    <name type="scientific">Rhodotorula paludigena</name>
    <dbReference type="NCBI Taxonomy" id="86838"/>
    <lineage>
        <taxon>Eukaryota</taxon>
        <taxon>Fungi</taxon>
        <taxon>Dikarya</taxon>
        <taxon>Basidiomycota</taxon>
        <taxon>Pucciniomycotina</taxon>
        <taxon>Microbotryomycetes</taxon>
        <taxon>Sporidiobolales</taxon>
        <taxon>Sporidiobolaceae</taxon>
        <taxon>Rhodotorula</taxon>
    </lineage>
</organism>
<dbReference type="SUPFAM" id="SSF111352">
    <property type="entry name" value="Ammonium transporter"/>
    <property type="match status" value="1"/>
</dbReference>
<sequence>MVNVTRTPEGNLATWIDGEEVIYNLGDCAWVVTATVIVSIMPIGLGLLYAGLLRRKNALSMIFLAVATYTLGLLQWFFWGYSLTYSGGANAFIGDLQHGGLVGVDIQPSPGSTAIPALLYSIYQGQFSSIAACVMIAGSAERGRMGPFLILVFCWLTIIYCPVACWVWNGAGWLYNAGELDWAGGGPVHITSGISSFVISWSQSSYMVVLGTAFLFYGWCGFNGASMSALNLKSFICVTNTFIAGAAGAFGWFAVDFFYTRRYSAVGMASGILGGLIGITPAVGYVGVPAAFGVGFLTAIVCNFATALKRFVKVDDAVDAFALHACGGFFGAILTGFFADSRVASFDGLTEIEGGWINHNYKQMGWQLAGSLSIIVYTAVVTYILLFLINLIPGCKFRSSEEAEIVGIDEAEFAYDYLELRKDIEADSAHDFPAVMTSSTTDERGRAETRSHSGGSKDPVATGKVEAASAA</sequence>
<evidence type="ECO:0000256" key="9">
    <source>
        <dbReference type="SAM" id="Phobius"/>
    </source>
</evidence>
<dbReference type="EMBL" id="BQKY01000006">
    <property type="protein sequence ID" value="GJN90149.1"/>
    <property type="molecule type" value="Genomic_DNA"/>
</dbReference>
<dbReference type="Gene3D" id="1.10.3430.10">
    <property type="entry name" value="Ammonium transporter AmtB like domains"/>
    <property type="match status" value="1"/>
</dbReference>
<dbReference type="PANTHER" id="PTHR43029:SF10">
    <property type="entry name" value="AMMONIUM TRANSPORTER MEP2"/>
    <property type="match status" value="1"/>
</dbReference>
<feature type="transmembrane region" description="Helical" evidence="9">
    <location>
        <begin position="368"/>
        <end position="389"/>
    </location>
</feature>
<dbReference type="InterPro" id="IPR024041">
    <property type="entry name" value="NH4_transpt_AmtB-like_dom"/>
</dbReference>